<organism evidence="2">
    <name type="scientific">Rhizophora mucronata</name>
    <name type="common">Asiatic mangrove</name>
    <dbReference type="NCBI Taxonomy" id="61149"/>
    <lineage>
        <taxon>Eukaryota</taxon>
        <taxon>Viridiplantae</taxon>
        <taxon>Streptophyta</taxon>
        <taxon>Embryophyta</taxon>
        <taxon>Tracheophyta</taxon>
        <taxon>Spermatophyta</taxon>
        <taxon>Magnoliopsida</taxon>
        <taxon>eudicotyledons</taxon>
        <taxon>Gunneridae</taxon>
        <taxon>Pentapetalae</taxon>
        <taxon>rosids</taxon>
        <taxon>fabids</taxon>
        <taxon>Malpighiales</taxon>
        <taxon>Rhizophoraceae</taxon>
        <taxon>Rhizophora</taxon>
    </lineage>
</organism>
<evidence type="ECO:0000313" key="2">
    <source>
        <dbReference type="EMBL" id="MBX54943.1"/>
    </source>
</evidence>
<dbReference type="EMBL" id="GGEC01074459">
    <property type="protein sequence ID" value="MBX54943.1"/>
    <property type="molecule type" value="Transcribed_RNA"/>
</dbReference>
<name>A0A2P2PJN0_RHIMU</name>
<accession>A0A2P2PJN0</accession>
<feature type="transmembrane region" description="Helical" evidence="1">
    <location>
        <begin position="12"/>
        <end position="35"/>
    </location>
</feature>
<protein>
    <submittedName>
        <fullName evidence="2">Uncharacterized protein</fullName>
    </submittedName>
</protein>
<evidence type="ECO:0000256" key="1">
    <source>
        <dbReference type="SAM" id="Phobius"/>
    </source>
</evidence>
<sequence length="66" mass="7651">MSKTNSTEHKHTCAYFILRIPLLAATFIFFVDYSIHLGDKRMGFSQILWQRSHLGTTIHNRSTLVV</sequence>
<keyword evidence="1" id="KW-1133">Transmembrane helix</keyword>
<reference evidence="2" key="1">
    <citation type="submission" date="2018-02" db="EMBL/GenBank/DDBJ databases">
        <title>Rhizophora mucronata_Transcriptome.</title>
        <authorList>
            <person name="Meera S.P."/>
            <person name="Sreeshan A."/>
            <person name="Augustine A."/>
        </authorList>
    </citation>
    <scope>NUCLEOTIDE SEQUENCE</scope>
    <source>
        <tissue evidence="2">Leaf</tissue>
    </source>
</reference>
<proteinExistence type="predicted"/>
<keyword evidence="1" id="KW-0812">Transmembrane</keyword>
<keyword evidence="1" id="KW-0472">Membrane</keyword>
<dbReference type="AlphaFoldDB" id="A0A2P2PJN0"/>